<organism evidence="1">
    <name type="scientific">Anguilla anguilla</name>
    <name type="common">European freshwater eel</name>
    <name type="synonym">Muraena anguilla</name>
    <dbReference type="NCBI Taxonomy" id="7936"/>
    <lineage>
        <taxon>Eukaryota</taxon>
        <taxon>Metazoa</taxon>
        <taxon>Chordata</taxon>
        <taxon>Craniata</taxon>
        <taxon>Vertebrata</taxon>
        <taxon>Euteleostomi</taxon>
        <taxon>Actinopterygii</taxon>
        <taxon>Neopterygii</taxon>
        <taxon>Teleostei</taxon>
        <taxon>Anguilliformes</taxon>
        <taxon>Anguillidae</taxon>
        <taxon>Anguilla</taxon>
    </lineage>
</organism>
<proteinExistence type="predicted"/>
<protein>
    <submittedName>
        <fullName evidence="1">Uncharacterized protein</fullName>
    </submittedName>
</protein>
<reference evidence="1" key="1">
    <citation type="submission" date="2014-11" db="EMBL/GenBank/DDBJ databases">
        <authorList>
            <person name="Amaro Gonzalez C."/>
        </authorList>
    </citation>
    <scope>NUCLEOTIDE SEQUENCE</scope>
</reference>
<dbReference type="AlphaFoldDB" id="A0A0E9R207"/>
<accession>A0A0E9R207</accession>
<dbReference type="EMBL" id="GBXM01085418">
    <property type="protein sequence ID" value="JAH23159.1"/>
    <property type="molecule type" value="Transcribed_RNA"/>
</dbReference>
<evidence type="ECO:0000313" key="1">
    <source>
        <dbReference type="EMBL" id="JAH23159.1"/>
    </source>
</evidence>
<name>A0A0E9R207_ANGAN</name>
<reference evidence="1" key="2">
    <citation type="journal article" date="2015" name="Fish Shellfish Immunol.">
        <title>Early steps in the European eel (Anguilla anguilla)-Vibrio vulnificus interaction in the gills: Role of the RtxA13 toxin.</title>
        <authorList>
            <person name="Callol A."/>
            <person name="Pajuelo D."/>
            <person name="Ebbesson L."/>
            <person name="Teles M."/>
            <person name="MacKenzie S."/>
            <person name="Amaro C."/>
        </authorList>
    </citation>
    <scope>NUCLEOTIDE SEQUENCE</scope>
</reference>
<sequence length="33" mass="3828">MLYLIDFLLSHVRQDELHSIMNAGTHTTVVYPL</sequence>